<sequence length="246" mass="26354">MILPGRLARLTILDLGLFDVRGGERIIGIPAYLLETDRGARILIDTGFPPAYATDPGIADRDGLPVFGRLLNYGPHQTAVGALGLLGLAPKDIDLVILSHGHIDHVGSLPLFAHAPILLTAIERTDPKPRYFGSARPIDWPKATYHLIDTDTVVCDGLTLIPTPGHTLGHLSAVLDLPETGRVVLAIDAINRASEPAEHFADAQDPKAAQASASRLLALGGPDALMIYGHEPSQWPMLRKAPAFYD</sequence>
<keyword evidence="4" id="KW-0378">Hydrolase</keyword>
<evidence type="ECO:0000256" key="2">
    <source>
        <dbReference type="ARBA" id="ARBA00007749"/>
    </source>
</evidence>
<evidence type="ECO:0000256" key="4">
    <source>
        <dbReference type="ARBA" id="ARBA00022801"/>
    </source>
</evidence>
<evidence type="ECO:0000313" key="8">
    <source>
        <dbReference type="Proteomes" id="UP000282002"/>
    </source>
</evidence>
<dbReference type="Proteomes" id="UP000282002">
    <property type="component" value="Chromosome"/>
</dbReference>
<evidence type="ECO:0000259" key="6">
    <source>
        <dbReference type="SMART" id="SM00849"/>
    </source>
</evidence>
<name>A0A3S8U7P6_9RHOB</name>
<proteinExistence type="inferred from homology"/>
<dbReference type="PANTHER" id="PTHR42978">
    <property type="entry name" value="QUORUM-QUENCHING LACTONASE YTNP-RELATED-RELATED"/>
    <property type="match status" value="1"/>
</dbReference>
<comment type="similarity">
    <text evidence="2">Belongs to the metallo-beta-lactamase superfamily.</text>
</comment>
<dbReference type="GO" id="GO:0016787">
    <property type="term" value="F:hydrolase activity"/>
    <property type="evidence" value="ECO:0007669"/>
    <property type="project" value="UniProtKB-KW"/>
</dbReference>
<accession>A0A3S8U7P6</accession>
<dbReference type="Pfam" id="PF00753">
    <property type="entry name" value="Lactamase_B"/>
    <property type="match status" value="1"/>
</dbReference>
<comment type="cofactor">
    <cofactor evidence="1">
        <name>Zn(2+)</name>
        <dbReference type="ChEBI" id="CHEBI:29105"/>
    </cofactor>
</comment>
<dbReference type="CDD" id="cd07729">
    <property type="entry name" value="AHL_lactonase_MBL-fold"/>
    <property type="match status" value="1"/>
</dbReference>
<evidence type="ECO:0000256" key="3">
    <source>
        <dbReference type="ARBA" id="ARBA00022723"/>
    </source>
</evidence>
<dbReference type="InterPro" id="IPR051013">
    <property type="entry name" value="MBL_superfamily_lactonases"/>
</dbReference>
<evidence type="ECO:0000256" key="1">
    <source>
        <dbReference type="ARBA" id="ARBA00001947"/>
    </source>
</evidence>
<keyword evidence="8" id="KW-1185">Reference proteome</keyword>
<gene>
    <name evidence="7" type="ORF">EI545_13340</name>
</gene>
<dbReference type="PANTHER" id="PTHR42978:SF2">
    <property type="entry name" value="102 KBASES UNSTABLE REGION: FROM 1 TO 119443"/>
    <property type="match status" value="1"/>
</dbReference>
<evidence type="ECO:0000256" key="5">
    <source>
        <dbReference type="ARBA" id="ARBA00022833"/>
    </source>
</evidence>
<protein>
    <submittedName>
        <fullName evidence="7">N-acyl homoserine lactonase family protein</fullName>
    </submittedName>
</protein>
<dbReference type="GO" id="GO:0046872">
    <property type="term" value="F:metal ion binding"/>
    <property type="evidence" value="ECO:0007669"/>
    <property type="project" value="UniProtKB-KW"/>
</dbReference>
<dbReference type="Gene3D" id="3.60.15.10">
    <property type="entry name" value="Ribonuclease Z/Hydroxyacylglutathione hydrolase-like"/>
    <property type="match status" value="1"/>
</dbReference>
<dbReference type="InterPro" id="IPR036866">
    <property type="entry name" value="RibonucZ/Hydroxyglut_hydro"/>
</dbReference>
<keyword evidence="3" id="KW-0479">Metal-binding</keyword>
<dbReference type="OrthoDB" id="9773738at2"/>
<evidence type="ECO:0000313" key="7">
    <source>
        <dbReference type="EMBL" id="AZL59732.1"/>
    </source>
</evidence>
<organism evidence="7 8">
    <name type="scientific">Tabrizicola piscis</name>
    <dbReference type="NCBI Taxonomy" id="2494374"/>
    <lineage>
        <taxon>Bacteria</taxon>
        <taxon>Pseudomonadati</taxon>
        <taxon>Pseudomonadota</taxon>
        <taxon>Alphaproteobacteria</taxon>
        <taxon>Rhodobacterales</taxon>
        <taxon>Paracoccaceae</taxon>
        <taxon>Tabrizicola</taxon>
    </lineage>
</organism>
<dbReference type="KEGG" id="taw:EI545_13340"/>
<feature type="domain" description="Metallo-beta-lactamase" evidence="6">
    <location>
        <begin position="28"/>
        <end position="230"/>
    </location>
</feature>
<dbReference type="RefSeq" id="WP_125325927.1">
    <property type="nucleotide sequence ID" value="NZ_CP034328.1"/>
</dbReference>
<reference evidence="7 8" key="1">
    <citation type="submission" date="2018-12" db="EMBL/GenBank/DDBJ databases">
        <title>Complete genome sequencing of Tabrizicola sp. K13M18.</title>
        <authorList>
            <person name="Bae J.-W."/>
        </authorList>
    </citation>
    <scope>NUCLEOTIDE SEQUENCE [LARGE SCALE GENOMIC DNA]</scope>
    <source>
        <strain evidence="7 8">K13M18</strain>
    </source>
</reference>
<dbReference type="SUPFAM" id="SSF56281">
    <property type="entry name" value="Metallo-hydrolase/oxidoreductase"/>
    <property type="match status" value="1"/>
</dbReference>
<keyword evidence="5" id="KW-0862">Zinc</keyword>
<dbReference type="EMBL" id="CP034328">
    <property type="protein sequence ID" value="AZL59732.1"/>
    <property type="molecule type" value="Genomic_DNA"/>
</dbReference>
<dbReference type="AlphaFoldDB" id="A0A3S8U7P6"/>
<dbReference type="SMART" id="SM00849">
    <property type="entry name" value="Lactamase_B"/>
    <property type="match status" value="1"/>
</dbReference>
<dbReference type="InterPro" id="IPR001279">
    <property type="entry name" value="Metallo-B-lactamas"/>
</dbReference>